<dbReference type="OrthoDB" id="3881872at2759"/>
<comment type="caution">
    <text evidence="2">The sequence shown here is derived from an EMBL/GenBank/DDBJ whole genome shotgun (WGS) entry which is preliminary data.</text>
</comment>
<evidence type="ECO:0000313" key="3">
    <source>
        <dbReference type="Proteomes" id="UP000070133"/>
    </source>
</evidence>
<organism evidence="2 3">
    <name type="scientific">Pseudocercospora eumusae</name>
    <dbReference type="NCBI Taxonomy" id="321146"/>
    <lineage>
        <taxon>Eukaryota</taxon>
        <taxon>Fungi</taxon>
        <taxon>Dikarya</taxon>
        <taxon>Ascomycota</taxon>
        <taxon>Pezizomycotina</taxon>
        <taxon>Dothideomycetes</taxon>
        <taxon>Dothideomycetidae</taxon>
        <taxon>Mycosphaerellales</taxon>
        <taxon>Mycosphaerellaceae</taxon>
        <taxon>Pseudocercospora</taxon>
    </lineage>
</organism>
<accession>A0A139HJ13</accession>
<dbReference type="AlphaFoldDB" id="A0A139HJ13"/>
<feature type="compositionally biased region" description="Polar residues" evidence="1">
    <location>
        <begin position="31"/>
        <end position="42"/>
    </location>
</feature>
<reference evidence="2 3" key="1">
    <citation type="submission" date="2015-07" db="EMBL/GenBank/DDBJ databases">
        <title>Comparative genomics of the Sigatoka disease complex on banana suggests a link between parallel evolutionary changes in Pseudocercospora fijiensis and Pseudocercospora eumusae and increased virulence on the banana host.</title>
        <authorList>
            <person name="Chang T.-C."/>
            <person name="Salvucci A."/>
            <person name="Crous P.W."/>
            <person name="Stergiopoulos I."/>
        </authorList>
    </citation>
    <scope>NUCLEOTIDE SEQUENCE [LARGE SCALE GENOMIC DNA]</scope>
    <source>
        <strain evidence="2 3">CBS 114824</strain>
    </source>
</reference>
<sequence length="154" mass="17722">MSNLQDQKADPMSGKKVFWNFRKNTKNQCSNTIKRNKTTTSPVEVPEEPRGSAERRVRDVGFQLPAYQQKKAKTDFRKAAVSNAVSEVEKIKAQHRRGLGWNYQINNAEAVLAQARKEQNHREALQHEANETARPRNKLTAVIGKYDHRYMSNN</sequence>
<gene>
    <name evidence="2" type="ORF">AC578_253</name>
</gene>
<evidence type="ECO:0000313" key="2">
    <source>
        <dbReference type="EMBL" id="KXT02349.1"/>
    </source>
</evidence>
<keyword evidence="3" id="KW-1185">Reference proteome</keyword>
<feature type="region of interest" description="Disordered" evidence="1">
    <location>
        <begin position="31"/>
        <end position="58"/>
    </location>
</feature>
<protein>
    <submittedName>
        <fullName evidence="2">Uncharacterized protein</fullName>
    </submittedName>
</protein>
<feature type="compositionally biased region" description="Basic and acidic residues" evidence="1">
    <location>
        <begin position="47"/>
        <end position="58"/>
    </location>
</feature>
<dbReference type="EMBL" id="LFZN01000043">
    <property type="protein sequence ID" value="KXT02349.1"/>
    <property type="molecule type" value="Genomic_DNA"/>
</dbReference>
<proteinExistence type="predicted"/>
<evidence type="ECO:0000256" key="1">
    <source>
        <dbReference type="SAM" id="MobiDB-lite"/>
    </source>
</evidence>
<name>A0A139HJ13_9PEZI</name>
<dbReference type="Proteomes" id="UP000070133">
    <property type="component" value="Unassembled WGS sequence"/>
</dbReference>